<evidence type="ECO:0000313" key="3">
    <source>
        <dbReference type="EMBL" id="MCC9631521.1"/>
    </source>
</evidence>
<accession>A0A9X1MRH4</accession>
<dbReference type="PANTHER" id="PTHR33546">
    <property type="entry name" value="LARGE, MULTIFUNCTIONAL SECRETED PROTEIN-RELATED"/>
    <property type="match status" value="1"/>
</dbReference>
<dbReference type="PANTHER" id="PTHR33546:SF1">
    <property type="entry name" value="LARGE, MULTIFUNCTIONAL SECRETED PROTEIN"/>
    <property type="match status" value="1"/>
</dbReference>
<dbReference type="EMBL" id="JAJKFT010000010">
    <property type="protein sequence ID" value="MCC9631521.1"/>
    <property type="molecule type" value="Genomic_DNA"/>
</dbReference>
<dbReference type="RefSeq" id="WP_230223624.1">
    <property type="nucleotide sequence ID" value="NZ_JAJKFT010000010.1"/>
</dbReference>
<organism evidence="3 4">
    <name type="scientific">Blastopirellula sediminis</name>
    <dbReference type="NCBI Taxonomy" id="2894196"/>
    <lineage>
        <taxon>Bacteria</taxon>
        <taxon>Pseudomonadati</taxon>
        <taxon>Planctomycetota</taxon>
        <taxon>Planctomycetia</taxon>
        <taxon>Pirellulales</taxon>
        <taxon>Pirellulaceae</taxon>
        <taxon>Blastopirellula</taxon>
    </lineage>
</organism>
<proteinExistence type="predicted"/>
<dbReference type="GO" id="GO:0016787">
    <property type="term" value="F:hydrolase activity"/>
    <property type="evidence" value="ECO:0007669"/>
    <property type="project" value="InterPro"/>
</dbReference>
<dbReference type="Pfam" id="PF06439">
    <property type="entry name" value="3keto-disac_hyd"/>
    <property type="match status" value="1"/>
</dbReference>
<dbReference type="AlphaFoldDB" id="A0A9X1MRH4"/>
<feature type="signal peptide" evidence="1">
    <location>
        <begin position="1"/>
        <end position="24"/>
    </location>
</feature>
<name>A0A9X1MRH4_9BACT</name>
<sequence length="329" mass="35449">MKLDLTRIALAGLLSLATVGLARAADDSPTFTNPKEAGVDYEIQGEYVGKLIVDGNEVPFGAQVIALGDGEFEGVGYPGGLPGEGWSRGMEMHKAKGKLKDGVVSMDGDHGKVTIADGVITAYTTDGDKIGTLKKTERKSPTLGAKPPTGAIVLFDGSNADAFENGKIVQDNLLLADTYTKEKLGDHSLHIEFLPPFKPFARGQARGNSGVYVQGRYEVQVLDSFGLDGADNECGGIYKVSKPIVNMCYPPLTWQTYDIDFTAAKYNEAGEKTKNARVTVKHNGVVIHDDLELPMHTPGREQEANKPAALYLQGHGNPVVYKNIWLIKK</sequence>
<reference evidence="3" key="1">
    <citation type="submission" date="2021-11" db="EMBL/GenBank/DDBJ databases">
        <title>Genome sequence.</title>
        <authorList>
            <person name="Sun Q."/>
        </authorList>
    </citation>
    <scope>NUCLEOTIDE SEQUENCE</scope>
    <source>
        <strain evidence="3">JC732</strain>
    </source>
</reference>
<feature type="chain" id="PRO_5040875503" evidence="1">
    <location>
        <begin position="25"/>
        <end position="329"/>
    </location>
</feature>
<dbReference type="InterPro" id="IPR010496">
    <property type="entry name" value="AL/BT2_dom"/>
</dbReference>
<feature type="domain" description="3-keto-alpha-glucoside-1,2-lyase/3-keto-2-hydroxy-glucal hydratase" evidence="2">
    <location>
        <begin position="150"/>
        <end position="326"/>
    </location>
</feature>
<keyword evidence="1" id="KW-0732">Signal</keyword>
<keyword evidence="4" id="KW-1185">Reference proteome</keyword>
<dbReference type="Gene3D" id="2.60.120.560">
    <property type="entry name" value="Exo-inulinase, domain 1"/>
    <property type="match status" value="1"/>
</dbReference>
<protein>
    <submittedName>
        <fullName evidence="3">DUF1080 domain-containing protein</fullName>
    </submittedName>
</protein>
<evidence type="ECO:0000256" key="1">
    <source>
        <dbReference type="SAM" id="SignalP"/>
    </source>
</evidence>
<comment type="caution">
    <text evidence="3">The sequence shown here is derived from an EMBL/GenBank/DDBJ whole genome shotgun (WGS) entry which is preliminary data.</text>
</comment>
<dbReference type="Proteomes" id="UP001139103">
    <property type="component" value="Unassembled WGS sequence"/>
</dbReference>
<evidence type="ECO:0000259" key="2">
    <source>
        <dbReference type="Pfam" id="PF06439"/>
    </source>
</evidence>
<evidence type="ECO:0000313" key="4">
    <source>
        <dbReference type="Proteomes" id="UP001139103"/>
    </source>
</evidence>
<gene>
    <name evidence="3" type="ORF">LOC68_24255</name>
</gene>